<dbReference type="KEGG" id="daw:HS1_002232"/>
<accession>A0A7U4TJ29</accession>
<keyword evidence="2" id="KW-1185">Reference proteome</keyword>
<gene>
    <name evidence="1" type="ORF">HS1_002232</name>
</gene>
<evidence type="ECO:0000313" key="1">
    <source>
        <dbReference type="EMBL" id="AMM42018.1"/>
    </source>
</evidence>
<dbReference type="AlphaFoldDB" id="A0A7U4TJ29"/>
<dbReference type="EMBL" id="CP013015">
    <property type="protein sequence ID" value="AMM42018.1"/>
    <property type="molecule type" value="Genomic_DNA"/>
</dbReference>
<sequence>MNDKKEFERYYLKEFFKLLNETPENIQDSESPDFIVNIHQLEIGIEITEFHSDLKGEKGRPRRLVEEAWASLQKKIMTEVEKYEELKNMKGLLSFENVEIPRNSGQKSFIDELIQLSLEMFKTGQQKISPGINYPLLNKYLKNSVLKK</sequence>
<proteinExistence type="predicted"/>
<name>A0A7U4TJ29_DESA2</name>
<dbReference type="RefSeq" id="WP_066065470.1">
    <property type="nucleotide sequence ID" value="NZ_CP013015.1"/>
</dbReference>
<protein>
    <submittedName>
        <fullName evidence="1">Uncharacterized protein</fullName>
    </submittedName>
</protein>
<reference evidence="1 2" key="1">
    <citation type="submission" date="2015-10" db="EMBL/GenBank/DDBJ databases">
        <title>Candidatus Desulfofervidus auxilii, a hydrogenotrophic sulfate-reducing bacterium involved in the thermophilic anaerobic oxidation of methane.</title>
        <authorList>
            <person name="Krukenberg V."/>
            <person name="Richter M."/>
            <person name="Wegener G."/>
        </authorList>
    </citation>
    <scope>NUCLEOTIDE SEQUENCE [LARGE SCALE GENOMIC DNA]</scope>
    <source>
        <strain evidence="1 2">HS1</strain>
    </source>
</reference>
<dbReference type="Proteomes" id="UP000070560">
    <property type="component" value="Chromosome"/>
</dbReference>
<organism evidence="1 2">
    <name type="scientific">Desulfofervidus auxilii</name>
    <dbReference type="NCBI Taxonomy" id="1621989"/>
    <lineage>
        <taxon>Bacteria</taxon>
        <taxon>Pseudomonadati</taxon>
        <taxon>Thermodesulfobacteriota</taxon>
        <taxon>Candidatus Desulfofervidia</taxon>
        <taxon>Candidatus Desulfofervidales</taxon>
        <taxon>Candidatus Desulfofervidaceae</taxon>
        <taxon>Candidatus Desulfofervidus</taxon>
    </lineage>
</organism>
<evidence type="ECO:0000313" key="2">
    <source>
        <dbReference type="Proteomes" id="UP000070560"/>
    </source>
</evidence>